<sequence length="168" mass="19803">MTKYYDNTRLTSYKDCPRMYYLRHVKHWRREGLSKDLAFGLAWHEAMDVVWGNINDTPDAIMNAAVEVFNSTWVEQGMKPPSELTIDDMNWLKTKTPGIGYEMIWNYIIQRQDMIQTFDILQIEQPFVVPLYTDDMSVLYCGRRDKVFRCNGQLIVGEHKTTGSYKKN</sequence>
<dbReference type="Pfam" id="PF12705">
    <property type="entry name" value="PDDEXK_1"/>
    <property type="match status" value="1"/>
</dbReference>
<accession>X1H3S2</accession>
<name>X1H3S2_9ZZZZ</name>
<dbReference type="AlphaFoldDB" id="X1H3S2"/>
<evidence type="ECO:0000259" key="1">
    <source>
        <dbReference type="Pfam" id="PF12705"/>
    </source>
</evidence>
<feature type="non-terminal residue" evidence="2">
    <location>
        <position position="168"/>
    </location>
</feature>
<evidence type="ECO:0000313" key="2">
    <source>
        <dbReference type="EMBL" id="GAH48474.1"/>
    </source>
</evidence>
<gene>
    <name evidence="2" type="ORF">S03H2_37362</name>
</gene>
<dbReference type="EMBL" id="BARU01022997">
    <property type="protein sequence ID" value="GAH48474.1"/>
    <property type="molecule type" value="Genomic_DNA"/>
</dbReference>
<feature type="domain" description="PD-(D/E)XK endonuclease-like" evidence="1">
    <location>
        <begin position="8"/>
        <end position="165"/>
    </location>
</feature>
<organism evidence="2">
    <name type="scientific">marine sediment metagenome</name>
    <dbReference type="NCBI Taxonomy" id="412755"/>
    <lineage>
        <taxon>unclassified sequences</taxon>
        <taxon>metagenomes</taxon>
        <taxon>ecological metagenomes</taxon>
    </lineage>
</organism>
<proteinExistence type="predicted"/>
<dbReference type="InterPro" id="IPR038726">
    <property type="entry name" value="PDDEXK_AddAB-type"/>
</dbReference>
<reference evidence="2" key="1">
    <citation type="journal article" date="2014" name="Front. Microbiol.">
        <title>High frequency of phylogenetically diverse reductive dehalogenase-homologous genes in deep subseafloor sedimentary metagenomes.</title>
        <authorList>
            <person name="Kawai M."/>
            <person name="Futagami T."/>
            <person name="Toyoda A."/>
            <person name="Takaki Y."/>
            <person name="Nishi S."/>
            <person name="Hori S."/>
            <person name="Arai W."/>
            <person name="Tsubouchi T."/>
            <person name="Morono Y."/>
            <person name="Uchiyama I."/>
            <person name="Ito T."/>
            <person name="Fujiyama A."/>
            <person name="Inagaki F."/>
            <person name="Takami H."/>
        </authorList>
    </citation>
    <scope>NUCLEOTIDE SEQUENCE</scope>
    <source>
        <strain evidence="2">Expedition CK06-06</strain>
    </source>
</reference>
<protein>
    <recommendedName>
        <fullName evidence="1">PD-(D/E)XK endonuclease-like domain-containing protein</fullName>
    </recommendedName>
</protein>
<comment type="caution">
    <text evidence="2">The sequence shown here is derived from an EMBL/GenBank/DDBJ whole genome shotgun (WGS) entry which is preliminary data.</text>
</comment>